<dbReference type="GO" id="GO:0006325">
    <property type="term" value="P:chromatin organization"/>
    <property type="evidence" value="ECO:0007669"/>
    <property type="project" value="InterPro"/>
</dbReference>
<evidence type="ECO:0000256" key="3">
    <source>
        <dbReference type="ARBA" id="ARBA00023242"/>
    </source>
</evidence>
<dbReference type="OrthoDB" id="77564at2759"/>
<sequence length="1076" mass="118271">RLYDIAESDDDYFLVRQCADKASIERGLKLLLAQLLSMSMSVAHHFALNPVVEYSLQMVESEFVGLATWLATKLGLKLDYAYQAVLEDGGDFAPLDGSIRPLSAIHDLLGERGVCTAASGAFMKQLLSECRLILEKDRDNVNAWDIAAACLRCLYDIRLHGSDALGHVCEHFDMDLKSANSVYLLVEPGLVEAIRNRKGAGLRSDFKTIVDKAGIALGELDVERHPRLSMNVDIIDNYLDGTSMPSFVQIDRALRTSAAEFPDLRLPLKSLVKGGSIPVAFRSLPFVRAAIQHELILVRMRSGATRAVEDYDEIIEDYKLNIALGAEPSEAWCHLGRAYADLADEMLLGTASEITECKYDIASLQRLSLSCAAQANQQLPVLYSSPVSSSGSPSKCLLGATAPEPTGKTNGSVCHAVDVDGSDSDQGEGGNEALRLHVRIKALTGHLLYRIAAKPLSLLAFHVLPSNVLVSDDGSEAGRQWDLGKWGGSCDNNAVQFLSQSLAKRYVVSPPSKRVYALARIMFAQATVLDPANWEWSYMLGKVTAKLGNSLAACALYLKACHSAVAASSKSSGTGASAHSHLLQVGVSATTGISAVHAAIPDAAMDPMYKLLASLTKLVWSSRIVGATAQRFIDALPFSCTPSDDCVRGNPRALETSNPETAEVFSAIRCAVAQMCASDKRRRHHRPQFLLSWIDHHVLGESERAKQTLVSSLLQMRNSTKQLASFYKTDFEAPGKHYIYLEKYLALYVETLVATFDISGVQLLLRKLGRSSDSLYNPVALQCQAVAAELNILQRMALNLNCPKFVVDGAGKEHIILQGNLDGSELAQIYSITRHCRLHRFYFNHARDILRDNISFFMAQREITRGILSAGSLAGSDTEASAEPMRAETGQIQQALDEYLAVADKSIVLFEHLLDQKRKLSEEPEALHRLNDCLADVYMLVLSVYGQRVRVVQQPPISAQQDMDEALVSLRNIAMLLAPSQSPPLRTEGTFWHNIIFDEMRHEPSQQYRLLDSLLEFQVNKLLDAVREASQPKPNAFSERPQLETAQPAAQSRQSEEMPMSFAQPQALPTHLRQPP</sequence>
<dbReference type="InterPro" id="IPR033053">
    <property type="entry name" value="Hir3/CABIN1"/>
</dbReference>
<keyword evidence="6" id="KW-1185">Reference proteome</keyword>
<dbReference type="GO" id="GO:0005634">
    <property type="term" value="C:nucleus"/>
    <property type="evidence" value="ECO:0007669"/>
    <property type="project" value="UniProtKB-SubCell"/>
</dbReference>
<proteinExistence type="inferred from homology"/>
<dbReference type="GO" id="GO:0031491">
    <property type="term" value="F:nucleosome binding"/>
    <property type="evidence" value="ECO:0007669"/>
    <property type="project" value="TreeGrafter"/>
</dbReference>
<gene>
    <name evidence="5" type="primary">HIR3</name>
    <name evidence="5" type="ORF">H4R26_003641</name>
</gene>
<dbReference type="AlphaFoldDB" id="A0A9W8BC73"/>
<dbReference type="EMBL" id="JANBQF010000308">
    <property type="protein sequence ID" value="KAJ2002372.1"/>
    <property type="molecule type" value="Genomic_DNA"/>
</dbReference>
<evidence type="ECO:0000256" key="1">
    <source>
        <dbReference type="ARBA" id="ARBA00004123"/>
    </source>
</evidence>
<dbReference type="SUPFAM" id="SSF48452">
    <property type="entry name" value="TPR-like"/>
    <property type="match status" value="1"/>
</dbReference>
<reference evidence="5" key="1">
    <citation type="submission" date="2022-07" db="EMBL/GenBank/DDBJ databases">
        <title>Phylogenomic reconstructions and comparative analyses of Kickxellomycotina fungi.</title>
        <authorList>
            <person name="Reynolds N.K."/>
            <person name="Stajich J.E."/>
            <person name="Barry K."/>
            <person name="Grigoriev I.V."/>
            <person name="Crous P."/>
            <person name="Smith M.E."/>
        </authorList>
    </citation>
    <scope>NUCLEOTIDE SEQUENCE</scope>
    <source>
        <strain evidence="5">IMI 214461</strain>
    </source>
</reference>
<keyword evidence="3" id="KW-0539">Nucleus</keyword>
<evidence type="ECO:0000256" key="2">
    <source>
        <dbReference type="ARBA" id="ARBA00007335"/>
    </source>
</evidence>
<accession>A0A9W8BC73</accession>
<dbReference type="Proteomes" id="UP001150907">
    <property type="component" value="Unassembled WGS sequence"/>
</dbReference>
<comment type="subcellular location">
    <subcellularLocation>
        <location evidence="1">Nucleus</location>
    </subcellularLocation>
</comment>
<feature type="non-terminal residue" evidence="5">
    <location>
        <position position="1"/>
    </location>
</feature>
<comment type="caution">
    <text evidence="5">The sequence shown here is derived from an EMBL/GenBank/DDBJ whole genome shotgun (WGS) entry which is preliminary data.</text>
</comment>
<protein>
    <submittedName>
        <fullName evidence="5">Histone transcription regulator 3</fullName>
    </submittedName>
</protein>
<dbReference type="InterPro" id="IPR011990">
    <property type="entry name" value="TPR-like_helical_dom_sf"/>
</dbReference>
<dbReference type="GO" id="GO:0000417">
    <property type="term" value="C:HIR complex"/>
    <property type="evidence" value="ECO:0007669"/>
    <property type="project" value="TreeGrafter"/>
</dbReference>
<organism evidence="5 6">
    <name type="scientific">Coemansia thaxteri</name>
    <dbReference type="NCBI Taxonomy" id="2663907"/>
    <lineage>
        <taxon>Eukaryota</taxon>
        <taxon>Fungi</taxon>
        <taxon>Fungi incertae sedis</taxon>
        <taxon>Zoopagomycota</taxon>
        <taxon>Kickxellomycotina</taxon>
        <taxon>Kickxellomycetes</taxon>
        <taxon>Kickxellales</taxon>
        <taxon>Kickxellaceae</taxon>
        <taxon>Coemansia</taxon>
    </lineage>
</organism>
<dbReference type="PANTHER" id="PTHR15502:SF7">
    <property type="entry name" value="CALCINEURIN-BINDING PROTEIN CABIN-1"/>
    <property type="match status" value="1"/>
</dbReference>
<feature type="compositionally biased region" description="Polar residues" evidence="4">
    <location>
        <begin position="1044"/>
        <end position="1053"/>
    </location>
</feature>
<name>A0A9W8BC73_9FUNG</name>
<dbReference type="PANTHER" id="PTHR15502">
    <property type="entry name" value="CALCINEURIN-BINDING PROTEIN CABIN 1-RELATED"/>
    <property type="match status" value="1"/>
</dbReference>
<evidence type="ECO:0000313" key="6">
    <source>
        <dbReference type="Proteomes" id="UP001150907"/>
    </source>
</evidence>
<feature type="region of interest" description="Disordered" evidence="4">
    <location>
        <begin position="1030"/>
        <end position="1076"/>
    </location>
</feature>
<evidence type="ECO:0000313" key="5">
    <source>
        <dbReference type="EMBL" id="KAJ2002372.1"/>
    </source>
</evidence>
<evidence type="ECO:0000256" key="4">
    <source>
        <dbReference type="SAM" id="MobiDB-lite"/>
    </source>
</evidence>
<comment type="similarity">
    <text evidence="2">Belongs to the HIR3 family.</text>
</comment>